<evidence type="ECO:0000313" key="1">
    <source>
        <dbReference type="EMBL" id="TFK71446.1"/>
    </source>
</evidence>
<protein>
    <submittedName>
        <fullName evidence="1">Uncharacterized protein</fullName>
    </submittedName>
</protein>
<name>A0ACD3B1F0_9AGAR</name>
<accession>A0ACD3B1F0</accession>
<dbReference type="Proteomes" id="UP000308600">
    <property type="component" value="Unassembled WGS sequence"/>
</dbReference>
<reference evidence="1 2" key="1">
    <citation type="journal article" date="2019" name="Nat. Ecol. Evol.">
        <title>Megaphylogeny resolves global patterns of mushroom evolution.</title>
        <authorList>
            <person name="Varga T."/>
            <person name="Krizsan K."/>
            <person name="Foldi C."/>
            <person name="Dima B."/>
            <person name="Sanchez-Garcia M."/>
            <person name="Sanchez-Ramirez S."/>
            <person name="Szollosi G.J."/>
            <person name="Szarkandi J.G."/>
            <person name="Papp V."/>
            <person name="Albert L."/>
            <person name="Andreopoulos W."/>
            <person name="Angelini C."/>
            <person name="Antonin V."/>
            <person name="Barry K.W."/>
            <person name="Bougher N.L."/>
            <person name="Buchanan P."/>
            <person name="Buyck B."/>
            <person name="Bense V."/>
            <person name="Catcheside P."/>
            <person name="Chovatia M."/>
            <person name="Cooper J."/>
            <person name="Damon W."/>
            <person name="Desjardin D."/>
            <person name="Finy P."/>
            <person name="Geml J."/>
            <person name="Haridas S."/>
            <person name="Hughes K."/>
            <person name="Justo A."/>
            <person name="Karasinski D."/>
            <person name="Kautmanova I."/>
            <person name="Kiss B."/>
            <person name="Kocsube S."/>
            <person name="Kotiranta H."/>
            <person name="LaButti K.M."/>
            <person name="Lechner B.E."/>
            <person name="Liimatainen K."/>
            <person name="Lipzen A."/>
            <person name="Lukacs Z."/>
            <person name="Mihaltcheva S."/>
            <person name="Morgado L.N."/>
            <person name="Niskanen T."/>
            <person name="Noordeloos M.E."/>
            <person name="Ohm R.A."/>
            <person name="Ortiz-Santana B."/>
            <person name="Ovrebo C."/>
            <person name="Racz N."/>
            <person name="Riley R."/>
            <person name="Savchenko A."/>
            <person name="Shiryaev A."/>
            <person name="Soop K."/>
            <person name="Spirin V."/>
            <person name="Szebenyi C."/>
            <person name="Tomsovsky M."/>
            <person name="Tulloss R.E."/>
            <person name="Uehling J."/>
            <person name="Grigoriev I.V."/>
            <person name="Vagvolgyi C."/>
            <person name="Papp T."/>
            <person name="Martin F.M."/>
            <person name="Miettinen O."/>
            <person name="Hibbett D.S."/>
            <person name="Nagy L.G."/>
        </authorList>
    </citation>
    <scope>NUCLEOTIDE SEQUENCE [LARGE SCALE GENOMIC DNA]</scope>
    <source>
        <strain evidence="1 2">NL-1719</strain>
    </source>
</reference>
<proteinExistence type="predicted"/>
<sequence>MSSSLDISSSSSSKVVTDPTFNDSKADVILRSSDGIDFRMHKSLLSFASTFFEGMFDLPQPASGSGDEVVDGLPVVRLPENSQTLKQLLLFCHPAHAPQLQNLEEVHDVLGPAIKYDMMGAIKRIGQMLRGFTVDEPLRAFCIAWQYKLEEEVRFAAKHNLNRPMFPRTWVRELELITAGTLHRLEEYHFKCGKAAKAVATSHTWIVHGSLIQFGAGCWKCSQGQSVSVTGGQIPARAWWTEYMQEAGNALMEKPRGATVKSPELISKALRKANECAQCRERVFVEMTEFCELFAEQVEKVVSTMSLKVEF</sequence>
<gene>
    <name evidence="1" type="ORF">BDN72DRAFT_837686</name>
</gene>
<evidence type="ECO:0000313" key="2">
    <source>
        <dbReference type="Proteomes" id="UP000308600"/>
    </source>
</evidence>
<keyword evidence="2" id="KW-1185">Reference proteome</keyword>
<dbReference type="EMBL" id="ML208298">
    <property type="protein sequence ID" value="TFK71446.1"/>
    <property type="molecule type" value="Genomic_DNA"/>
</dbReference>
<organism evidence="1 2">
    <name type="scientific">Pluteus cervinus</name>
    <dbReference type="NCBI Taxonomy" id="181527"/>
    <lineage>
        <taxon>Eukaryota</taxon>
        <taxon>Fungi</taxon>
        <taxon>Dikarya</taxon>
        <taxon>Basidiomycota</taxon>
        <taxon>Agaricomycotina</taxon>
        <taxon>Agaricomycetes</taxon>
        <taxon>Agaricomycetidae</taxon>
        <taxon>Agaricales</taxon>
        <taxon>Pluteineae</taxon>
        <taxon>Pluteaceae</taxon>
        <taxon>Pluteus</taxon>
    </lineage>
</organism>